<name>A0A9P5MYR4_9AGAM</name>
<protein>
    <submittedName>
        <fullName evidence="2">Uncharacterized protein</fullName>
    </submittedName>
</protein>
<sequence length="168" mass="18867">MVRISAENGVLASTIMMAKRNLVSSGGAPSWLVRYSFLSLLLAIFAYLLAYYVPVLPVPIKPQFRSGEPPDIPHDHHDVKPQLRLAPGSYHRTDARERFKNLSPPHREGGGGNTVAVVLNWSRFPNVRRIVSLLCNSELDSFMTRNAYWCGITAQNLTYLVRDMSPPF</sequence>
<keyword evidence="3" id="KW-1185">Reference proteome</keyword>
<keyword evidence="1" id="KW-0812">Transmembrane</keyword>
<gene>
    <name evidence="2" type="ORF">DFH94DRAFT_411628</name>
</gene>
<accession>A0A9P5MYR4</accession>
<evidence type="ECO:0000313" key="2">
    <source>
        <dbReference type="EMBL" id="KAF8481878.1"/>
    </source>
</evidence>
<reference evidence="2" key="1">
    <citation type="submission" date="2019-10" db="EMBL/GenBank/DDBJ databases">
        <authorList>
            <consortium name="DOE Joint Genome Institute"/>
            <person name="Kuo A."/>
            <person name="Miyauchi S."/>
            <person name="Kiss E."/>
            <person name="Drula E."/>
            <person name="Kohler A."/>
            <person name="Sanchez-Garcia M."/>
            <person name="Andreopoulos B."/>
            <person name="Barry K.W."/>
            <person name="Bonito G."/>
            <person name="Buee M."/>
            <person name="Carver A."/>
            <person name="Chen C."/>
            <person name="Cichocki N."/>
            <person name="Clum A."/>
            <person name="Culley D."/>
            <person name="Crous P.W."/>
            <person name="Fauchery L."/>
            <person name="Girlanda M."/>
            <person name="Hayes R."/>
            <person name="Keri Z."/>
            <person name="LaButti K."/>
            <person name="Lipzen A."/>
            <person name="Lombard V."/>
            <person name="Magnuson J."/>
            <person name="Maillard F."/>
            <person name="Morin E."/>
            <person name="Murat C."/>
            <person name="Nolan M."/>
            <person name="Ohm R."/>
            <person name="Pangilinan J."/>
            <person name="Pereira M."/>
            <person name="Perotto S."/>
            <person name="Peter M."/>
            <person name="Riley R."/>
            <person name="Sitrit Y."/>
            <person name="Stielow B."/>
            <person name="Szollosi G."/>
            <person name="Zifcakova L."/>
            <person name="Stursova M."/>
            <person name="Spatafora J.W."/>
            <person name="Tedersoo L."/>
            <person name="Vaario L.-M."/>
            <person name="Yamada A."/>
            <person name="Yan M."/>
            <person name="Wang P."/>
            <person name="Xu J."/>
            <person name="Bruns T."/>
            <person name="Baldrian P."/>
            <person name="Vilgalys R."/>
            <person name="Henrissat B."/>
            <person name="Grigoriev I.V."/>
            <person name="Hibbett D."/>
            <person name="Nagy L.G."/>
            <person name="Martin F.M."/>
        </authorList>
    </citation>
    <scope>NUCLEOTIDE SEQUENCE</scope>
    <source>
        <strain evidence="2">Prilba</strain>
    </source>
</reference>
<reference evidence="2" key="2">
    <citation type="journal article" date="2020" name="Nat. Commun.">
        <title>Large-scale genome sequencing of mycorrhizal fungi provides insights into the early evolution of symbiotic traits.</title>
        <authorList>
            <person name="Miyauchi S."/>
            <person name="Kiss E."/>
            <person name="Kuo A."/>
            <person name="Drula E."/>
            <person name="Kohler A."/>
            <person name="Sanchez-Garcia M."/>
            <person name="Morin E."/>
            <person name="Andreopoulos B."/>
            <person name="Barry K.W."/>
            <person name="Bonito G."/>
            <person name="Buee M."/>
            <person name="Carver A."/>
            <person name="Chen C."/>
            <person name="Cichocki N."/>
            <person name="Clum A."/>
            <person name="Culley D."/>
            <person name="Crous P.W."/>
            <person name="Fauchery L."/>
            <person name="Girlanda M."/>
            <person name="Hayes R.D."/>
            <person name="Keri Z."/>
            <person name="LaButti K."/>
            <person name="Lipzen A."/>
            <person name="Lombard V."/>
            <person name="Magnuson J."/>
            <person name="Maillard F."/>
            <person name="Murat C."/>
            <person name="Nolan M."/>
            <person name="Ohm R.A."/>
            <person name="Pangilinan J."/>
            <person name="Pereira M.F."/>
            <person name="Perotto S."/>
            <person name="Peter M."/>
            <person name="Pfister S."/>
            <person name="Riley R."/>
            <person name="Sitrit Y."/>
            <person name="Stielow J.B."/>
            <person name="Szollosi G."/>
            <person name="Zifcakova L."/>
            <person name="Stursova M."/>
            <person name="Spatafora J.W."/>
            <person name="Tedersoo L."/>
            <person name="Vaario L.M."/>
            <person name="Yamada A."/>
            <person name="Yan M."/>
            <person name="Wang P."/>
            <person name="Xu J."/>
            <person name="Bruns T."/>
            <person name="Baldrian P."/>
            <person name="Vilgalys R."/>
            <person name="Dunand C."/>
            <person name="Henrissat B."/>
            <person name="Grigoriev I.V."/>
            <person name="Hibbett D."/>
            <person name="Nagy L.G."/>
            <person name="Martin F.M."/>
        </authorList>
    </citation>
    <scope>NUCLEOTIDE SEQUENCE</scope>
    <source>
        <strain evidence="2">Prilba</strain>
    </source>
</reference>
<keyword evidence="1" id="KW-1133">Transmembrane helix</keyword>
<proteinExistence type="predicted"/>
<dbReference type="AlphaFoldDB" id="A0A9P5MYR4"/>
<dbReference type="Proteomes" id="UP000759537">
    <property type="component" value="Unassembled WGS sequence"/>
</dbReference>
<dbReference type="OrthoDB" id="1684102at2759"/>
<organism evidence="2 3">
    <name type="scientific">Russula ochroleuca</name>
    <dbReference type="NCBI Taxonomy" id="152965"/>
    <lineage>
        <taxon>Eukaryota</taxon>
        <taxon>Fungi</taxon>
        <taxon>Dikarya</taxon>
        <taxon>Basidiomycota</taxon>
        <taxon>Agaricomycotina</taxon>
        <taxon>Agaricomycetes</taxon>
        <taxon>Russulales</taxon>
        <taxon>Russulaceae</taxon>
        <taxon>Russula</taxon>
    </lineage>
</organism>
<comment type="caution">
    <text evidence="2">The sequence shown here is derived from an EMBL/GenBank/DDBJ whole genome shotgun (WGS) entry which is preliminary data.</text>
</comment>
<keyword evidence="1" id="KW-0472">Membrane</keyword>
<feature type="transmembrane region" description="Helical" evidence="1">
    <location>
        <begin position="32"/>
        <end position="53"/>
    </location>
</feature>
<evidence type="ECO:0000313" key="3">
    <source>
        <dbReference type="Proteomes" id="UP000759537"/>
    </source>
</evidence>
<dbReference type="EMBL" id="WHVB01000006">
    <property type="protein sequence ID" value="KAF8481878.1"/>
    <property type="molecule type" value="Genomic_DNA"/>
</dbReference>
<evidence type="ECO:0000256" key="1">
    <source>
        <dbReference type="SAM" id="Phobius"/>
    </source>
</evidence>